<gene>
    <name evidence="8" type="ORF">B4U80_07657</name>
</gene>
<comment type="caution">
    <text evidence="8">The sequence shown here is derived from an EMBL/GenBank/DDBJ whole genome shotgun (WGS) entry which is preliminary data.</text>
</comment>
<dbReference type="Pfam" id="PF06105">
    <property type="entry name" value="Aph-1"/>
    <property type="match status" value="1"/>
</dbReference>
<evidence type="ECO:0000313" key="8">
    <source>
        <dbReference type="EMBL" id="RWS31572.1"/>
    </source>
</evidence>
<dbReference type="OrthoDB" id="6507463at2759"/>
<dbReference type="GO" id="GO:0016485">
    <property type="term" value="P:protein processing"/>
    <property type="evidence" value="ECO:0007669"/>
    <property type="project" value="InterPro"/>
</dbReference>
<dbReference type="VEuPathDB" id="VectorBase:LDEU000468"/>
<accession>A0A443SVM3</accession>
<dbReference type="InterPro" id="IPR009294">
    <property type="entry name" value="Aph-1"/>
</dbReference>
<keyword evidence="6 7" id="KW-0472">Membrane</keyword>
<evidence type="ECO:0000256" key="2">
    <source>
        <dbReference type="ARBA" id="ARBA00005577"/>
    </source>
</evidence>
<sequence length="243" mass="26918">MTLLEFFGCTLIAFGPPFSMFCLTVCKDPIRIIILISAAFFWLLALLFSSVVWFVVVPLRTVLIFGVIVSVILQESFRYLFYRLLKEAESGLQKVSEVGMEMPIVTNRVTLSYVAGLGFGIMSGAFSLVNVLADAIGPGTVGIRGDSPNFFIVSAFTTLAFILLHTFWGIIFFQALDSKNYLVFSYVLISHIVVSCLTLFNQKQLYAASLIPIYIITMITACVAFRSAGGSLNNVKQTIRRQN</sequence>
<comment type="similarity">
    <text evidence="2">Belongs to the APH-1 family.</text>
</comment>
<dbReference type="PANTHER" id="PTHR12889">
    <property type="entry name" value="GAMMA-SECRETASE SUBUNIT APH-1"/>
    <property type="match status" value="1"/>
</dbReference>
<evidence type="ECO:0000256" key="3">
    <source>
        <dbReference type="ARBA" id="ARBA00022692"/>
    </source>
</evidence>
<dbReference type="GO" id="GO:0016020">
    <property type="term" value="C:membrane"/>
    <property type="evidence" value="ECO:0007669"/>
    <property type="project" value="UniProtKB-SubCell"/>
</dbReference>
<evidence type="ECO:0000313" key="9">
    <source>
        <dbReference type="Proteomes" id="UP000288716"/>
    </source>
</evidence>
<dbReference type="EMBL" id="NCKV01000127">
    <property type="protein sequence ID" value="RWS31572.1"/>
    <property type="molecule type" value="Genomic_DNA"/>
</dbReference>
<feature type="transmembrane region" description="Helical" evidence="7">
    <location>
        <begin position="149"/>
        <end position="173"/>
    </location>
</feature>
<keyword evidence="4" id="KW-0914">Notch signaling pathway</keyword>
<dbReference type="STRING" id="299467.A0A443SVM3"/>
<keyword evidence="9" id="KW-1185">Reference proteome</keyword>
<feature type="transmembrane region" description="Helical" evidence="7">
    <location>
        <begin position="32"/>
        <end position="56"/>
    </location>
</feature>
<comment type="subcellular location">
    <subcellularLocation>
        <location evidence="1">Membrane</location>
        <topology evidence="1">Multi-pass membrane protein</topology>
    </subcellularLocation>
</comment>
<evidence type="ECO:0000256" key="4">
    <source>
        <dbReference type="ARBA" id="ARBA00022976"/>
    </source>
</evidence>
<evidence type="ECO:0000256" key="6">
    <source>
        <dbReference type="ARBA" id="ARBA00023136"/>
    </source>
</evidence>
<feature type="transmembrane region" description="Helical" evidence="7">
    <location>
        <begin position="62"/>
        <end position="81"/>
    </location>
</feature>
<protein>
    <submittedName>
        <fullName evidence="8">Gamma-secretase subunit Aph-1-like protein</fullName>
    </submittedName>
</protein>
<name>A0A443SVM3_9ACAR</name>
<dbReference type="GO" id="GO:0007219">
    <property type="term" value="P:Notch signaling pathway"/>
    <property type="evidence" value="ECO:0007669"/>
    <property type="project" value="UniProtKB-KW"/>
</dbReference>
<feature type="transmembrane region" description="Helical" evidence="7">
    <location>
        <begin position="110"/>
        <end position="129"/>
    </location>
</feature>
<evidence type="ECO:0000256" key="5">
    <source>
        <dbReference type="ARBA" id="ARBA00022989"/>
    </source>
</evidence>
<proteinExistence type="inferred from homology"/>
<dbReference type="AlphaFoldDB" id="A0A443SVM3"/>
<keyword evidence="3 7" id="KW-0812">Transmembrane</keyword>
<keyword evidence="5 7" id="KW-1133">Transmembrane helix</keyword>
<evidence type="ECO:0000256" key="1">
    <source>
        <dbReference type="ARBA" id="ARBA00004141"/>
    </source>
</evidence>
<evidence type="ECO:0000256" key="7">
    <source>
        <dbReference type="SAM" id="Phobius"/>
    </source>
</evidence>
<organism evidence="8 9">
    <name type="scientific">Leptotrombidium deliense</name>
    <dbReference type="NCBI Taxonomy" id="299467"/>
    <lineage>
        <taxon>Eukaryota</taxon>
        <taxon>Metazoa</taxon>
        <taxon>Ecdysozoa</taxon>
        <taxon>Arthropoda</taxon>
        <taxon>Chelicerata</taxon>
        <taxon>Arachnida</taxon>
        <taxon>Acari</taxon>
        <taxon>Acariformes</taxon>
        <taxon>Trombidiformes</taxon>
        <taxon>Prostigmata</taxon>
        <taxon>Anystina</taxon>
        <taxon>Parasitengona</taxon>
        <taxon>Trombiculoidea</taxon>
        <taxon>Trombiculidae</taxon>
        <taxon>Leptotrombidium</taxon>
    </lineage>
</organism>
<feature type="transmembrane region" description="Helical" evidence="7">
    <location>
        <begin position="180"/>
        <end position="200"/>
    </location>
</feature>
<feature type="transmembrane region" description="Helical" evidence="7">
    <location>
        <begin position="6"/>
        <end position="25"/>
    </location>
</feature>
<feature type="transmembrane region" description="Helical" evidence="7">
    <location>
        <begin position="206"/>
        <end position="225"/>
    </location>
</feature>
<reference evidence="8 9" key="1">
    <citation type="journal article" date="2018" name="Gigascience">
        <title>Genomes of trombidid mites reveal novel predicted allergens and laterally-transferred genes associated with secondary metabolism.</title>
        <authorList>
            <person name="Dong X."/>
            <person name="Chaisiri K."/>
            <person name="Xia D."/>
            <person name="Armstrong S.D."/>
            <person name="Fang Y."/>
            <person name="Donnelly M.J."/>
            <person name="Kadowaki T."/>
            <person name="McGarry J.W."/>
            <person name="Darby A.C."/>
            <person name="Makepeace B.L."/>
        </authorList>
    </citation>
    <scope>NUCLEOTIDE SEQUENCE [LARGE SCALE GENOMIC DNA]</scope>
    <source>
        <strain evidence="8">UoL-UT</strain>
    </source>
</reference>
<dbReference type="Proteomes" id="UP000288716">
    <property type="component" value="Unassembled WGS sequence"/>
</dbReference>